<feature type="transmembrane region" description="Helical" evidence="1">
    <location>
        <begin position="15"/>
        <end position="36"/>
    </location>
</feature>
<accession>A0A4Y2QPG0</accession>
<keyword evidence="1" id="KW-0472">Membrane</keyword>
<sequence length="100" mass="11704">MEASSFPFKSKTEPFVLRTITTKFWINLCLLMCVILERCATINSERCCETLQKLHTVIGSRRLERLHHRVKLLNETEDTHMYDETEKVCVNGYLENVALL</sequence>
<proteinExistence type="predicted"/>
<dbReference type="AlphaFoldDB" id="A0A4Y2QPG0"/>
<keyword evidence="1" id="KW-0812">Transmembrane</keyword>
<protein>
    <submittedName>
        <fullName evidence="2">Uncharacterized protein</fullName>
    </submittedName>
</protein>
<name>A0A4Y2QPG0_ARAVE</name>
<dbReference type="EMBL" id="BGPR01014424">
    <property type="protein sequence ID" value="GBN65150.1"/>
    <property type="molecule type" value="Genomic_DNA"/>
</dbReference>
<evidence type="ECO:0000313" key="3">
    <source>
        <dbReference type="Proteomes" id="UP000499080"/>
    </source>
</evidence>
<evidence type="ECO:0000313" key="2">
    <source>
        <dbReference type="EMBL" id="GBN65150.1"/>
    </source>
</evidence>
<keyword evidence="1" id="KW-1133">Transmembrane helix</keyword>
<evidence type="ECO:0000256" key="1">
    <source>
        <dbReference type="SAM" id="Phobius"/>
    </source>
</evidence>
<organism evidence="2 3">
    <name type="scientific">Araneus ventricosus</name>
    <name type="common">Orbweaver spider</name>
    <name type="synonym">Epeira ventricosa</name>
    <dbReference type="NCBI Taxonomy" id="182803"/>
    <lineage>
        <taxon>Eukaryota</taxon>
        <taxon>Metazoa</taxon>
        <taxon>Ecdysozoa</taxon>
        <taxon>Arthropoda</taxon>
        <taxon>Chelicerata</taxon>
        <taxon>Arachnida</taxon>
        <taxon>Araneae</taxon>
        <taxon>Araneomorphae</taxon>
        <taxon>Entelegynae</taxon>
        <taxon>Araneoidea</taxon>
        <taxon>Araneidae</taxon>
        <taxon>Araneus</taxon>
    </lineage>
</organism>
<dbReference type="Proteomes" id="UP000499080">
    <property type="component" value="Unassembled WGS sequence"/>
</dbReference>
<gene>
    <name evidence="2" type="ORF">AVEN_104170_1</name>
</gene>
<keyword evidence="3" id="KW-1185">Reference proteome</keyword>
<comment type="caution">
    <text evidence="2">The sequence shown here is derived from an EMBL/GenBank/DDBJ whole genome shotgun (WGS) entry which is preliminary data.</text>
</comment>
<reference evidence="2 3" key="1">
    <citation type="journal article" date="2019" name="Sci. Rep.">
        <title>Orb-weaving spider Araneus ventricosus genome elucidates the spidroin gene catalogue.</title>
        <authorList>
            <person name="Kono N."/>
            <person name="Nakamura H."/>
            <person name="Ohtoshi R."/>
            <person name="Moran D.A.P."/>
            <person name="Shinohara A."/>
            <person name="Yoshida Y."/>
            <person name="Fujiwara M."/>
            <person name="Mori M."/>
            <person name="Tomita M."/>
            <person name="Arakawa K."/>
        </authorList>
    </citation>
    <scope>NUCLEOTIDE SEQUENCE [LARGE SCALE GENOMIC DNA]</scope>
</reference>